<gene>
    <name evidence="10" type="ORF">A2527_08960</name>
</gene>
<sequence length="348" mass="38888">MVDFSGWDMPIQYEGIIAEHMRTRQGASLFDVSHMGELYLEGKDALANLERLLPNRFGDMKTGQVRYSPMLYENGTFVDDLSVYRLCDDKFLLCVNASNKDKDHAWIAQNIKGEVVLTDKSDATGQIAIQGPKAEAILKKLVKIDLTKIGYWFFDWDLIDGKELLIARMGYTGEDGFEIFIDQEHTLWLWEKLMELGQEEGLQPAGLGARDTLRLEVAFPLYGQEIDDKHLALGCGMSRFMDLEKEFIGRSPLLAAQKAGLKEQLVKFVLVGKGVPRNHCKVVDLNSRELIGEVTSGSHSPVLSGGIGMAWIKAEHAQPGKIIGIEVRDRVLEAKLIQGSFVKTSKKA</sequence>
<evidence type="ECO:0000256" key="5">
    <source>
        <dbReference type="ARBA" id="ARBA00031395"/>
    </source>
</evidence>
<dbReference type="GO" id="GO:0005960">
    <property type="term" value="C:glycine cleavage complex"/>
    <property type="evidence" value="ECO:0007669"/>
    <property type="project" value="InterPro"/>
</dbReference>
<feature type="domain" description="Aminomethyltransferase C-terminal" evidence="9">
    <location>
        <begin position="264"/>
        <end position="343"/>
    </location>
</feature>
<evidence type="ECO:0000259" key="8">
    <source>
        <dbReference type="Pfam" id="PF01571"/>
    </source>
</evidence>
<protein>
    <recommendedName>
        <fullName evidence="2">aminomethyltransferase</fullName>
        <ecNumber evidence="2">2.1.2.10</ecNumber>
    </recommendedName>
    <alternativeName>
        <fullName evidence="5">Glycine cleavage system T protein</fullName>
    </alternativeName>
</protein>
<dbReference type="STRING" id="1817772.A2527_08960"/>
<reference evidence="10 11" key="1">
    <citation type="journal article" date="2016" name="Nat. Commun.">
        <title>Thousands of microbial genomes shed light on interconnected biogeochemical processes in an aquifer system.</title>
        <authorList>
            <person name="Anantharaman K."/>
            <person name="Brown C.T."/>
            <person name="Hug L.A."/>
            <person name="Sharon I."/>
            <person name="Castelle C.J."/>
            <person name="Probst A.J."/>
            <person name="Thomas B.C."/>
            <person name="Singh A."/>
            <person name="Wilkins M.J."/>
            <person name="Karaoz U."/>
            <person name="Brodie E.L."/>
            <person name="Williams K.H."/>
            <person name="Hubbard S.S."/>
            <person name="Banfield J.F."/>
        </authorList>
    </citation>
    <scope>NUCLEOTIDE SEQUENCE [LARGE SCALE GENOMIC DNA]</scope>
</reference>
<evidence type="ECO:0000259" key="9">
    <source>
        <dbReference type="Pfam" id="PF08669"/>
    </source>
</evidence>
<dbReference type="PIRSF" id="PIRSF006487">
    <property type="entry name" value="GcvT"/>
    <property type="match status" value="1"/>
</dbReference>
<evidence type="ECO:0000256" key="6">
    <source>
        <dbReference type="ARBA" id="ARBA00047665"/>
    </source>
</evidence>
<dbReference type="Gene3D" id="3.30.1360.120">
    <property type="entry name" value="Probable tRNA modification gtpase trme, domain 1"/>
    <property type="match status" value="1"/>
</dbReference>
<dbReference type="AlphaFoldDB" id="A0A1F6GAZ9"/>
<evidence type="ECO:0000256" key="4">
    <source>
        <dbReference type="ARBA" id="ARBA00022679"/>
    </source>
</evidence>
<keyword evidence="4" id="KW-0808">Transferase</keyword>
<evidence type="ECO:0000256" key="1">
    <source>
        <dbReference type="ARBA" id="ARBA00008609"/>
    </source>
</evidence>
<evidence type="ECO:0000256" key="7">
    <source>
        <dbReference type="PIRSR" id="PIRSR006487-1"/>
    </source>
</evidence>
<dbReference type="InterPro" id="IPR028896">
    <property type="entry name" value="GcvT/YgfZ/DmdA"/>
</dbReference>
<dbReference type="InterPro" id="IPR006222">
    <property type="entry name" value="GCVT_N"/>
</dbReference>
<dbReference type="NCBIfam" id="NF001567">
    <property type="entry name" value="PRK00389.1"/>
    <property type="match status" value="1"/>
</dbReference>
<dbReference type="NCBIfam" id="TIGR00528">
    <property type="entry name" value="gcvT"/>
    <property type="match status" value="1"/>
</dbReference>
<evidence type="ECO:0000313" key="11">
    <source>
        <dbReference type="Proteomes" id="UP000178449"/>
    </source>
</evidence>
<evidence type="ECO:0000256" key="3">
    <source>
        <dbReference type="ARBA" id="ARBA00022576"/>
    </source>
</evidence>
<dbReference type="GO" id="GO:0004047">
    <property type="term" value="F:aminomethyltransferase activity"/>
    <property type="evidence" value="ECO:0007669"/>
    <property type="project" value="UniProtKB-EC"/>
</dbReference>
<dbReference type="Pfam" id="PF01571">
    <property type="entry name" value="GCV_T"/>
    <property type="match status" value="1"/>
</dbReference>
<dbReference type="InterPro" id="IPR013977">
    <property type="entry name" value="GcvT_C"/>
</dbReference>
<organism evidence="10 11">
    <name type="scientific">Candidatus Lambdaproteobacteria bacterium RIFOXYD2_FULL_50_16</name>
    <dbReference type="NCBI Taxonomy" id="1817772"/>
    <lineage>
        <taxon>Bacteria</taxon>
        <taxon>Pseudomonadati</taxon>
        <taxon>Pseudomonadota</taxon>
        <taxon>Candidatus Lambdaproteobacteria</taxon>
    </lineage>
</organism>
<feature type="binding site" evidence="7">
    <location>
        <position position="178"/>
    </location>
    <ligand>
        <name>substrate</name>
    </ligand>
</feature>
<name>A0A1F6GAZ9_9PROT</name>
<dbReference type="GO" id="GO:0005829">
    <property type="term" value="C:cytosol"/>
    <property type="evidence" value="ECO:0007669"/>
    <property type="project" value="TreeGrafter"/>
</dbReference>
<dbReference type="GO" id="GO:0006546">
    <property type="term" value="P:glycine catabolic process"/>
    <property type="evidence" value="ECO:0007669"/>
    <property type="project" value="InterPro"/>
</dbReference>
<keyword evidence="3" id="KW-0032">Aminotransferase</keyword>
<dbReference type="GO" id="GO:0008483">
    <property type="term" value="F:transaminase activity"/>
    <property type="evidence" value="ECO:0007669"/>
    <property type="project" value="UniProtKB-KW"/>
</dbReference>
<dbReference type="InterPro" id="IPR029043">
    <property type="entry name" value="GcvT/YgfZ_C"/>
</dbReference>
<comment type="catalytic activity">
    <reaction evidence="6">
        <text>N(6)-[(R)-S(8)-aminomethyldihydrolipoyl]-L-lysyl-[protein] + (6S)-5,6,7,8-tetrahydrofolate = N(6)-[(R)-dihydrolipoyl]-L-lysyl-[protein] + (6R)-5,10-methylene-5,6,7,8-tetrahydrofolate + NH4(+)</text>
        <dbReference type="Rhea" id="RHEA:16945"/>
        <dbReference type="Rhea" id="RHEA-COMP:10475"/>
        <dbReference type="Rhea" id="RHEA-COMP:10492"/>
        <dbReference type="ChEBI" id="CHEBI:15636"/>
        <dbReference type="ChEBI" id="CHEBI:28938"/>
        <dbReference type="ChEBI" id="CHEBI:57453"/>
        <dbReference type="ChEBI" id="CHEBI:83100"/>
        <dbReference type="ChEBI" id="CHEBI:83143"/>
        <dbReference type="EC" id="2.1.2.10"/>
    </reaction>
</comment>
<dbReference type="PANTHER" id="PTHR43757:SF2">
    <property type="entry name" value="AMINOMETHYLTRANSFERASE, MITOCHONDRIAL"/>
    <property type="match status" value="1"/>
</dbReference>
<evidence type="ECO:0000313" key="10">
    <source>
        <dbReference type="EMBL" id="OGG95288.1"/>
    </source>
</evidence>
<dbReference type="Pfam" id="PF08669">
    <property type="entry name" value="GCV_T_C"/>
    <property type="match status" value="1"/>
</dbReference>
<dbReference type="Gene3D" id="3.30.70.1400">
    <property type="entry name" value="Aminomethyltransferase beta-barrel domains"/>
    <property type="match status" value="1"/>
</dbReference>
<dbReference type="PANTHER" id="PTHR43757">
    <property type="entry name" value="AMINOMETHYLTRANSFERASE"/>
    <property type="match status" value="1"/>
</dbReference>
<proteinExistence type="inferred from homology"/>
<comment type="similarity">
    <text evidence="1">Belongs to the GcvT family.</text>
</comment>
<dbReference type="Gene3D" id="4.10.1250.10">
    <property type="entry name" value="Aminomethyltransferase fragment"/>
    <property type="match status" value="1"/>
</dbReference>
<dbReference type="EMBL" id="MFNE01000026">
    <property type="protein sequence ID" value="OGG95288.1"/>
    <property type="molecule type" value="Genomic_DNA"/>
</dbReference>
<dbReference type="InterPro" id="IPR027266">
    <property type="entry name" value="TrmE/GcvT-like"/>
</dbReference>
<accession>A0A1F6GAZ9</accession>
<dbReference type="Gene3D" id="2.40.30.110">
    <property type="entry name" value="Aminomethyltransferase beta-barrel domains"/>
    <property type="match status" value="1"/>
</dbReference>
<dbReference type="Proteomes" id="UP000178449">
    <property type="component" value="Unassembled WGS sequence"/>
</dbReference>
<dbReference type="SUPFAM" id="SSF103025">
    <property type="entry name" value="Folate-binding domain"/>
    <property type="match status" value="1"/>
</dbReference>
<comment type="caution">
    <text evidence="10">The sequence shown here is derived from an EMBL/GenBank/DDBJ whole genome shotgun (WGS) entry which is preliminary data.</text>
</comment>
<feature type="domain" description="GCVT N-terminal" evidence="8">
    <location>
        <begin position="1"/>
        <end position="245"/>
    </location>
</feature>
<dbReference type="InterPro" id="IPR006223">
    <property type="entry name" value="GcvT"/>
</dbReference>
<dbReference type="SUPFAM" id="SSF101790">
    <property type="entry name" value="Aminomethyltransferase beta-barrel domain"/>
    <property type="match status" value="1"/>
</dbReference>
<evidence type="ECO:0000256" key="2">
    <source>
        <dbReference type="ARBA" id="ARBA00012616"/>
    </source>
</evidence>
<dbReference type="EC" id="2.1.2.10" evidence="2"/>